<dbReference type="InterPro" id="IPR011991">
    <property type="entry name" value="ArsR-like_HTH"/>
</dbReference>
<feature type="domain" description="HTH arsR-type" evidence="4">
    <location>
        <begin position="16"/>
        <end position="112"/>
    </location>
</feature>
<organism evidence="5 6">
    <name type="scientific">Paenibacillus bovis</name>
    <dbReference type="NCBI Taxonomy" id="1616788"/>
    <lineage>
        <taxon>Bacteria</taxon>
        <taxon>Bacillati</taxon>
        <taxon>Bacillota</taxon>
        <taxon>Bacilli</taxon>
        <taxon>Bacillales</taxon>
        <taxon>Paenibacillaceae</taxon>
        <taxon>Paenibacillus</taxon>
    </lineage>
</organism>
<evidence type="ECO:0000313" key="5">
    <source>
        <dbReference type="EMBL" id="ANF97026.1"/>
    </source>
</evidence>
<dbReference type="GO" id="GO:0003700">
    <property type="term" value="F:DNA-binding transcription factor activity"/>
    <property type="evidence" value="ECO:0007669"/>
    <property type="project" value="InterPro"/>
</dbReference>
<proteinExistence type="predicted"/>
<dbReference type="Pfam" id="PF01022">
    <property type="entry name" value="HTH_5"/>
    <property type="match status" value="1"/>
</dbReference>
<evidence type="ECO:0000256" key="1">
    <source>
        <dbReference type="ARBA" id="ARBA00023015"/>
    </source>
</evidence>
<dbReference type="Proteomes" id="UP000078148">
    <property type="component" value="Chromosome"/>
</dbReference>
<evidence type="ECO:0000313" key="6">
    <source>
        <dbReference type="Proteomes" id="UP000078148"/>
    </source>
</evidence>
<dbReference type="KEGG" id="pbv:AR543_14120"/>
<dbReference type="PANTHER" id="PTHR33154:SF18">
    <property type="entry name" value="ARSENICAL RESISTANCE OPERON REPRESSOR"/>
    <property type="match status" value="1"/>
</dbReference>
<dbReference type="RefSeq" id="WP_060535139.1">
    <property type="nucleotide sequence ID" value="NZ_CP013023.1"/>
</dbReference>
<reference evidence="5 6" key="2">
    <citation type="journal article" date="2016" name="Int. J. Syst. Evol. Microbiol.">
        <title>Paenibacillus bovis sp. nov., isolated from raw yak (Bos grunniens) milk.</title>
        <authorList>
            <person name="Gao C."/>
            <person name="Han J."/>
            <person name="Liu Z."/>
            <person name="Xu X."/>
            <person name="Hang F."/>
            <person name="Wu Z."/>
        </authorList>
    </citation>
    <scope>NUCLEOTIDE SEQUENCE [LARGE SCALE GENOMIC DNA]</scope>
    <source>
        <strain evidence="5 6">BD3526</strain>
    </source>
</reference>
<evidence type="ECO:0000259" key="4">
    <source>
        <dbReference type="PROSITE" id="PS50987"/>
    </source>
</evidence>
<evidence type="ECO:0000256" key="3">
    <source>
        <dbReference type="ARBA" id="ARBA00023163"/>
    </source>
</evidence>
<dbReference type="InterPro" id="IPR036388">
    <property type="entry name" value="WH-like_DNA-bd_sf"/>
</dbReference>
<keyword evidence="1" id="KW-0805">Transcription regulation</keyword>
<dbReference type="CDD" id="cd00090">
    <property type="entry name" value="HTH_ARSR"/>
    <property type="match status" value="1"/>
</dbReference>
<dbReference type="EMBL" id="CP013023">
    <property type="protein sequence ID" value="ANF97026.1"/>
    <property type="molecule type" value="Genomic_DNA"/>
</dbReference>
<accession>A0A172ZHB3</accession>
<dbReference type="Gene3D" id="1.10.10.10">
    <property type="entry name" value="Winged helix-like DNA-binding domain superfamily/Winged helix DNA-binding domain"/>
    <property type="match status" value="1"/>
</dbReference>
<keyword evidence="3" id="KW-0804">Transcription</keyword>
<dbReference type="OrthoDB" id="9798835at2"/>
<dbReference type="SMART" id="SM00418">
    <property type="entry name" value="HTH_ARSR"/>
    <property type="match status" value="1"/>
</dbReference>
<dbReference type="PROSITE" id="PS50987">
    <property type="entry name" value="HTH_ARSR_2"/>
    <property type="match status" value="1"/>
</dbReference>
<dbReference type="AlphaFoldDB" id="A0A172ZHB3"/>
<gene>
    <name evidence="5" type="ORF">AR543_14120</name>
</gene>
<keyword evidence="2" id="KW-0238">DNA-binding</keyword>
<dbReference type="PRINTS" id="PR00778">
    <property type="entry name" value="HTHARSR"/>
</dbReference>
<dbReference type="STRING" id="1616788.AR543_14120"/>
<dbReference type="PANTHER" id="PTHR33154">
    <property type="entry name" value="TRANSCRIPTIONAL REGULATOR, ARSR FAMILY"/>
    <property type="match status" value="1"/>
</dbReference>
<name>A0A172ZHB3_9BACL</name>
<protein>
    <submittedName>
        <fullName evidence="5">Transcriptional regulator</fullName>
    </submittedName>
</protein>
<sequence>MKEYGEQDELLEQKKALIQEIRKSTDIFKAMADPIRQDILMMFMISKRMNVAQVVAQSPLSRPAVSHHLRILKQAGILYSIKEKTEVYYHLSFDDAVIKQLQSIIQAAEKVIHHPDKNISE</sequence>
<reference evidence="6" key="1">
    <citation type="submission" date="2015-10" db="EMBL/GenBank/DDBJ databases">
        <title>Genome of Paenibacillus bovis sp. nov.</title>
        <authorList>
            <person name="Wu Z."/>
            <person name="Gao C."/>
            <person name="Liu Z."/>
            <person name="Zheng H."/>
        </authorList>
    </citation>
    <scope>NUCLEOTIDE SEQUENCE [LARGE SCALE GENOMIC DNA]</scope>
    <source>
        <strain evidence="6">BD3526</strain>
    </source>
</reference>
<dbReference type="InterPro" id="IPR051081">
    <property type="entry name" value="HTH_MetalResp_TranReg"/>
</dbReference>
<dbReference type="InterPro" id="IPR001845">
    <property type="entry name" value="HTH_ArsR_DNA-bd_dom"/>
</dbReference>
<dbReference type="InterPro" id="IPR036390">
    <property type="entry name" value="WH_DNA-bd_sf"/>
</dbReference>
<dbReference type="GO" id="GO:0003677">
    <property type="term" value="F:DNA binding"/>
    <property type="evidence" value="ECO:0007669"/>
    <property type="project" value="UniProtKB-KW"/>
</dbReference>
<keyword evidence="6" id="KW-1185">Reference proteome</keyword>
<evidence type="ECO:0000256" key="2">
    <source>
        <dbReference type="ARBA" id="ARBA00023125"/>
    </source>
</evidence>
<dbReference type="NCBIfam" id="NF033788">
    <property type="entry name" value="HTH_metalloreg"/>
    <property type="match status" value="1"/>
</dbReference>
<dbReference type="SUPFAM" id="SSF46785">
    <property type="entry name" value="Winged helix' DNA-binding domain"/>
    <property type="match status" value="1"/>
</dbReference>